<dbReference type="OrthoDB" id="3742379at2"/>
<protein>
    <submittedName>
        <fullName evidence="3">Uncharacterized protein</fullName>
    </submittedName>
</protein>
<dbReference type="RefSeq" id="WP_132169531.1">
    <property type="nucleotide sequence ID" value="NZ_SMKX01000055.1"/>
</dbReference>
<keyword evidence="2" id="KW-0732">Signal</keyword>
<keyword evidence="4" id="KW-1185">Reference proteome</keyword>
<organism evidence="3 4">
    <name type="scientific">Kribbella antibiotica</name>
    <dbReference type="NCBI Taxonomy" id="190195"/>
    <lineage>
        <taxon>Bacteria</taxon>
        <taxon>Bacillati</taxon>
        <taxon>Actinomycetota</taxon>
        <taxon>Actinomycetes</taxon>
        <taxon>Propionibacteriales</taxon>
        <taxon>Kribbellaceae</taxon>
        <taxon>Kribbella</taxon>
    </lineage>
</organism>
<feature type="region of interest" description="Disordered" evidence="1">
    <location>
        <begin position="29"/>
        <end position="66"/>
    </location>
</feature>
<feature type="chain" id="PRO_5020984595" evidence="2">
    <location>
        <begin position="30"/>
        <end position="319"/>
    </location>
</feature>
<name>A0A4R4ZHZ8_9ACTN</name>
<reference evidence="3 4" key="1">
    <citation type="submission" date="2019-03" db="EMBL/GenBank/DDBJ databases">
        <title>Draft genome sequences of novel Actinobacteria.</title>
        <authorList>
            <person name="Sahin N."/>
            <person name="Ay H."/>
            <person name="Saygin H."/>
        </authorList>
    </citation>
    <scope>NUCLEOTIDE SEQUENCE [LARGE SCALE GENOMIC DNA]</scope>
    <source>
        <strain evidence="3 4">JCM 13523</strain>
    </source>
</reference>
<proteinExistence type="predicted"/>
<sequence>MLSRRMFYCLGVTSTVAMSVVAGTVPAGADWEDPPPTPGASGNTISVSLTGTGVGNGKGGRPGHTSVKKVPVPCNYTQGFTGKHYYEFVTGGAPLGRDTNGVPFEPHPGYEQYKDDDKGHWYGGMCDPDLFGGGTAAFNEFITKWFAEHRAVYVPEGQQPPVPPIPPAILRDAAFEAMTVPEPKLNWNPKLTAAAGTVVNVDTWVWLDGYPKDLYVRASVGAVWAQVDAELTGMEVSAPDADPVSCADAGTPYAPGATSDCMIRFRKAGAGKTPVTVKVGWATTWRSSENGDPQATPDQLDIPPATAGIQVLEIQTHNR</sequence>
<feature type="compositionally biased region" description="Polar residues" evidence="1">
    <location>
        <begin position="40"/>
        <end position="50"/>
    </location>
</feature>
<accession>A0A4R4ZHZ8</accession>
<dbReference type="AlphaFoldDB" id="A0A4R4ZHZ8"/>
<dbReference type="EMBL" id="SMKX01000055">
    <property type="protein sequence ID" value="TDD58301.1"/>
    <property type="molecule type" value="Genomic_DNA"/>
</dbReference>
<feature type="compositionally biased region" description="Gly residues" evidence="1">
    <location>
        <begin position="52"/>
        <end position="62"/>
    </location>
</feature>
<comment type="caution">
    <text evidence="3">The sequence shown here is derived from an EMBL/GenBank/DDBJ whole genome shotgun (WGS) entry which is preliminary data.</text>
</comment>
<evidence type="ECO:0000313" key="4">
    <source>
        <dbReference type="Proteomes" id="UP000295124"/>
    </source>
</evidence>
<gene>
    <name evidence="3" type="ORF">E1263_20005</name>
</gene>
<evidence type="ECO:0000256" key="1">
    <source>
        <dbReference type="SAM" id="MobiDB-lite"/>
    </source>
</evidence>
<feature type="signal peptide" evidence="2">
    <location>
        <begin position="1"/>
        <end position="29"/>
    </location>
</feature>
<dbReference type="Proteomes" id="UP000295124">
    <property type="component" value="Unassembled WGS sequence"/>
</dbReference>
<evidence type="ECO:0000313" key="3">
    <source>
        <dbReference type="EMBL" id="TDD58301.1"/>
    </source>
</evidence>
<evidence type="ECO:0000256" key="2">
    <source>
        <dbReference type="SAM" id="SignalP"/>
    </source>
</evidence>